<reference evidence="1" key="1">
    <citation type="submission" date="2020-04" db="EMBL/GenBank/DDBJ databases">
        <authorList>
            <person name="Chiriac C."/>
            <person name="Salcher M."/>
            <person name="Ghai R."/>
            <person name="Kavagutti S V."/>
        </authorList>
    </citation>
    <scope>NUCLEOTIDE SEQUENCE</scope>
</reference>
<protein>
    <submittedName>
        <fullName evidence="1">Uncharacterized protein</fullName>
    </submittedName>
</protein>
<gene>
    <name evidence="1" type="ORF">UFOVP507_42</name>
</gene>
<sequence>MAHYAKVLSTDNSTKFYVQEVIVADAEFISALPGLYKQTSYNTRGNVHYNADNQPDGGVALRANYAGIGYTYDIVNDVFYAPQPFHSWTLNESTWLWEAPTPMPTEGGPYVWDEATLSWVAFA</sequence>
<name>A0A6J5MVI3_9CAUD</name>
<evidence type="ECO:0000313" key="1">
    <source>
        <dbReference type="EMBL" id="CAB4147679.1"/>
    </source>
</evidence>
<dbReference type="EMBL" id="LR796486">
    <property type="protein sequence ID" value="CAB4147679.1"/>
    <property type="molecule type" value="Genomic_DNA"/>
</dbReference>
<organism evidence="1">
    <name type="scientific">uncultured Caudovirales phage</name>
    <dbReference type="NCBI Taxonomy" id="2100421"/>
    <lineage>
        <taxon>Viruses</taxon>
        <taxon>Duplodnaviria</taxon>
        <taxon>Heunggongvirae</taxon>
        <taxon>Uroviricota</taxon>
        <taxon>Caudoviricetes</taxon>
        <taxon>Peduoviridae</taxon>
        <taxon>Maltschvirus</taxon>
        <taxon>Maltschvirus maltsch</taxon>
    </lineage>
</organism>
<accession>A0A6J5MVI3</accession>
<proteinExistence type="predicted"/>